<evidence type="ECO:0000313" key="12">
    <source>
        <dbReference type="Proteomes" id="UP001501920"/>
    </source>
</evidence>
<evidence type="ECO:0000256" key="2">
    <source>
        <dbReference type="ARBA" id="ARBA00022723"/>
    </source>
</evidence>
<name>A0AAR2KXQ3_PYGNA</name>
<dbReference type="GO" id="GO:0045087">
    <property type="term" value="P:innate immune response"/>
    <property type="evidence" value="ECO:0007669"/>
    <property type="project" value="UniProtKB-KW"/>
</dbReference>
<evidence type="ECO:0000256" key="4">
    <source>
        <dbReference type="ARBA" id="ARBA00022833"/>
    </source>
</evidence>
<dbReference type="InterPro" id="IPR001841">
    <property type="entry name" value="Znf_RING"/>
</dbReference>
<dbReference type="PANTHER" id="PTHR25465">
    <property type="entry name" value="B-BOX DOMAIN CONTAINING"/>
    <property type="match status" value="1"/>
</dbReference>
<dbReference type="InterPro" id="IPR027370">
    <property type="entry name" value="Znf-RING_euk"/>
</dbReference>
<dbReference type="GO" id="GO:0005737">
    <property type="term" value="C:cytoplasm"/>
    <property type="evidence" value="ECO:0007669"/>
    <property type="project" value="UniProtKB-ARBA"/>
</dbReference>
<feature type="domain" description="B30.2/SPRY" evidence="10">
    <location>
        <begin position="368"/>
        <end position="561"/>
    </location>
</feature>
<dbReference type="InterPro" id="IPR017907">
    <property type="entry name" value="Znf_RING_CS"/>
</dbReference>
<dbReference type="InterPro" id="IPR051051">
    <property type="entry name" value="E3_ubiq-ligase_TRIM/RNF"/>
</dbReference>
<evidence type="ECO:0000256" key="3">
    <source>
        <dbReference type="ARBA" id="ARBA00022771"/>
    </source>
</evidence>
<feature type="domain" description="B box-type" evidence="9">
    <location>
        <begin position="143"/>
        <end position="182"/>
    </location>
</feature>
<dbReference type="InterPro" id="IPR003877">
    <property type="entry name" value="SPRY_dom"/>
</dbReference>
<dbReference type="SMART" id="SM00336">
    <property type="entry name" value="BBOX"/>
    <property type="match status" value="1"/>
</dbReference>
<evidence type="ECO:0000259" key="9">
    <source>
        <dbReference type="PROSITE" id="PS50119"/>
    </source>
</evidence>
<dbReference type="GeneTree" id="ENSGT01030000234583"/>
<keyword evidence="1" id="KW-0399">Innate immunity</keyword>
<dbReference type="Gene3D" id="2.60.120.920">
    <property type="match status" value="1"/>
</dbReference>
<dbReference type="Ensembl" id="ENSPNAT00000069903.1">
    <property type="protein sequence ID" value="ENSPNAP00000066921.1"/>
    <property type="gene ID" value="ENSPNAG00000021699.2"/>
</dbReference>
<dbReference type="SMART" id="SM00589">
    <property type="entry name" value="PRY"/>
    <property type="match status" value="1"/>
</dbReference>
<dbReference type="PANTHER" id="PTHR25465:SF41">
    <property type="entry name" value="E3 UBIQUITIN-PROTEIN LIGASE RNF135"/>
    <property type="match status" value="1"/>
</dbReference>
<dbReference type="InterPro" id="IPR043136">
    <property type="entry name" value="B30.2/SPRY_sf"/>
</dbReference>
<reference evidence="11" key="3">
    <citation type="submission" date="2025-09" db="UniProtKB">
        <authorList>
            <consortium name="Ensembl"/>
        </authorList>
    </citation>
    <scope>IDENTIFICATION</scope>
</reference>
<evidence type="ECO:0000259" key="8">
    <source>
        <dbReference type="PROSITE" id="PS50089"/>
    </source>
</evidence>
<organism evidence="11 12">
    <name type="scientific">Pygocentrus nattereri</name>
    <name type="common">Red-bellied piranha</name>
    <dbReference type="NCBI Taxonomy" id="42514"/>
    <lineage>
        <taxon>Eukaryota</taxon>
        <taxon>Metazoa</taxon>
        <taxon>Chordata</taxon>
        <taxon>Craniata</taxon>
        <taxon>Vertebrata</taxon>
        <taxon>Euteleostomi</taxon>
        <taxon>Actinopterygii</taxon>
        <taxon>Neopterygii</taxon>
        <taxon>Teleostei</taxon>
        <taxon>Ostariophysi</taxon>
        <taxon>Characiformes</taxon>
        <taxon>Characoidei</taxon>
        <taxon>Pygocentrus</taxon>
    </lineage>
</organism>
<dbReference type="SMART" id="SM00184">
    <property type="entry name" value="RING"/>
    <property type="match status" value="1"/>
</dbReference>
<evidence type="ECO:0000313" key="11">
    <source>
        <dbReference type="Ensembl" id="ENSPNAP00000066921.1"/>
    </source>
</evidence>
<keyword evidence="3 6" id="KW-0863">Zinc-finger</keyword>
<dbReference type="PROSITE" id="PS50119">
    <property type="entry name" value="ZF_BBOX"/>
    <property type="match status" value="1"/>
</dbReference>
<dbReference type="PROSITE" id="PS50188">
    <property type="entry name" value="B302_SPRY"/>
    <property type="match status" value="1"/>
</dbReference>
<keyword evidence="4" id="KW-0862">Zinc</keyword>
<dbReference type="Pfam" id="PF00622">
    <property type="entry name" value="SPRY"/>
    <property type="match status" value="1"/>
</dbReference>
<protein>
    <submittedName>
        <fullName evidence="11">Uncharacterized protein</fullName>
    </submittedName>
</protein>
<dbReference type="InterPro" id="IPR001870">
    <property type="entry name" value="B30.2/SPRY"/>
</dbReference>
<dbReference type="Pfam" id="PF13765">
    <property type="entry name" value="PRY"/>
    <property type="match status" value="1"/>
</dbReference>
<reference evidence="11" key="2">
    <citation type="submission" date="2025-08" db="UniProtKB">
        <authorList>
            <consortium name="Ensembl"/>
        </authorList>
    </citation>
    <scope>IDENTIFICATION</scope>
</reference>
<dbReference type="PROSITE" id="PS00518">
    <property type="entry name" value="ZF_RING_1"/>
    <property type="match status" value="1"/>
</dbReference>
<reference evidence="11 12" key="1">
    <citation type="submission" date="2020-10" db="EMBL/GenBank/DDBJ databases">
        <title>Pygocentrus nattereri (red-bellied piranha) genome, fPygNat1, primary haplotype.</title>
        <authorList>
            <person name="Myers G."/>
            <person name="Meyer A."/>
            <person name="Karagic N."/>
            <person name="Pippel M."/>
            <person name="Winkler S."/>
            <person name="Tracey A."/>
            <person name="Wood J."/>
            <person name="Formenti G."/>
            <person name="Howe K."/>
            <person name="Fedrigo O."/>
            <person name="Jarvis E.D."/>
        </authorList>
    </citation>
    <scope>NUCLEOTIDE SEQUENCE [LARGE SCALE GENOMIC DNA]</scope>
</reference>
<dbReference type="InterPro" id="IPR013320">
    <property type="entry name" value="ConA-like_dom_sf"/>
</dbReference>
<evidence type="ECO:0000256" key="5">
    <source>
        <dbReference type="ARBA" id="ARBA00022859"/>
    </source>
</evidence>
<keyword evidence="2" id="KW-0479">Metal-binding</keyword>
<feature type="coiled-coil region" evidence="7">
    <location>
        <begin position="190"/>
        <end position="217"/>
    </location>
</feature>
<dbReference type="AlphaFoldDB" id="A0AAR2KXQ3"/>
<dbReference type="SUPFAM" id="SSF57845">
    <property type="entry name" value="B-box zinc-binding domain"/>
    <property type="match status" value="1"/>
</dbReference>
<keyword evidence="7" id="KW-0175">Coiled coil</keyword>
<dbReference type="GO" id="GO:0008270">
    <property type="term" value="F:zinc ion binding"/>
    <property type="evidence" value="ECO:0007669"/>
    <property type="project" value="UniProtKB-KW"/>
</dbReference>
<dbReference type="SUPFAM" id="SSF57850">
    <property type="entry name" value="RING/U-box"/>
    <property type="match status" value="1"/>
</dbReference>
<dbReference type="SMART" id="SM00449">
    <property type="entry name" value="SPRY"/>
    <property type="match status" value="1"/>
</dbReference>
<feature type="domain" description="RING-type" evidence="8">
    <location>
        <begin position="14"/>
        <end position="58"/>
    </location>
</feature>
<accession>A0AAR2KXQ3</accession>
<dbReference type="Pfam" id="PF00643">
    <property type="entry name" value="zf-B_box"/>
    <property type="match status" value="1"/>
</dbReference>
<keyword evidence="12" id="KW-1185">Reference proteome</keyword>
<dbReference type="Pfam" id="PF13445">
    <property type="entry name" value="zf-RING_UBOX"/>
    <property type="match status" value="1"/>
</dbReference>
<evidence type="ECO:0000256" key="1">
    <source>
        <dbReference type="ARBA" id="ARBA00022588"/>
    </source>
</evidence>
<evidence type="ECO:0000259" key="10">
    <source>
        <dbReference type="PROSITE" id="PS50188"/>
    </source>
</evidence>
<keyword evidence="5" id="KW-0391">Immunity</keyword>
<dbReference type="Gene3D" id="3.30.160.60">
    <property type="entry name" value="Classic Zinc Finger"/>
    <property type="match status" value="1"/>
</dbReference>
<dbReference type="PROSITE" id="PS50089">
    <property type="entry name" value="ZF_RING_2"/>
    <property type="match status" value="1"/>
</dbReference>
<dbReference type="SUPFAM" id="SSF49899">
    <property type="entry name" value="Concanavalin A-like lectins/glucanases"/>
    <property type="match status" value="1"/>
</dbReference>
<dbReference type="InterPro" id="IPR013083">
    <property type="entry name" value="Znf_RING/FYVE/PHD"/>
</dbReference>
<dbReference type="InterPro" id="IPR000315">
    <property type="entry name" value="Znf_B-box"/>
</dbReference>
<dbReference type="InterPro" id="IPR003879">
    <property type="entry name" value="Butyrophylin_SPRY"/>
</dbReference>
<dbReference type="Proteomes" id="UP001501920">
    <property type="component" value="Chromosome 24"/>
</dbReference>
<evidence type="ECO:0000256" key="6">
    <source>
        <dbReference type="PROSITE-ProRule" id="PRU00024"/>
    </source>
</evidence>
<proteinExistence type="predicted"/>
<evidence type="ECO:0000256" key="7">
    <source>
        <dbReference type="SAM" id="Coils"/>
    </source>
</evidence>
<sequence>MSAVAEDLEAELSCAVCLDVYKDPRLLTCGHNFCHTCLLRVWENQDANLQRYSCPECRTVFEDYPATQRNIKLSNIIERIQASRDPLSENSVAGPGEPQATLLRCDMSCNMTEQDQRMLRHIVRRGHQLPAESIATDLQTSCGLQIMCANHGKPWEFFCKEHKTCLCRSCLEEHKTHQYQLLEDAKAVNMDVLKENIRNLEDSQKQMQTNVEWLQAASSRLASDRAKLREQVIQLFNGIQETLNVEKETVLALVDNEKETSLTLLESRTREMEKKREELAWLITEANGLAGKEISSQDFMDRFSWVLERMLNADKTAPLCRVEKRELDRTVIGQNLSKGICEKLRQEKSTLMEPPRLIQQKTVSSTTLKPSVLPKPIRSLTLKPSTHFTLDPNTAHCNISISDDLLSAQWVASPLPHPAHPERFRLHPQVLCGQGLSRGEHTWQVEVGGTRRWEVGVTCKSRDQAWVDSCISWALRWDGRRLQVFEGHKRYSNPKLSTIKQAPALIQVHLDCGQKTLSFLTAEEGLLHRLSINASGPVFPGFYLEESFVKIRKQEIIQKPIIT</sequence>
<dbReference type="Gene3D" id="3.30.40.10">
    <property type="entry name" value="Zinc/RING finger domain, C3HC4 (zinc finger)"/>
    <property type="match status" value="1"/>
</dbReference>
<dbReference type="PRINTS" id="PR01407">
    <property type="entry name" value="BUTYPHLNCDUF"/>
</dbReference>
<dbReference type="InterPro" id="IPR006574">
    <property type="entry name" value="PRY"/>
</dbReference>